<dbReference type="EMBL" id="LDAU01000051">
    <property type="protein sequence ID" value="KRX09368.1"/>
    <property type="molecule type" value="Genomic_DNA"/>
</dbReference>
<reference evidence="2 3" key="1">
    <citation type="journal article" date="2015" name="Sci. Rep.">
        <title>Genome of the facultative scuticociliatosis pathogen Pseudocohnilembus persalinus provides insight into its virulence through horizontal gene transfer.</title>
        <authorList>
            <person name="Xiong J."/>
            <person name="Wang G."/>
            <person name="Cheng J."/>
            <person name="Tian M."/>
            <person name="Pan X."/>
            <person name="Warren A."/>
            <person name="Jiang C."/>
            <person name="Yuan D."/>
            <person name="Miao W."/>
        </authorList>
    </citation>
    <scope>NUCLEOTIDE SEQUENCE [LARGE SCALE GENOMIC DNA]</scope>
    <source>
        <strain evidence="2">36N120E</strain>
    </source>
</reference>
<keyword evidence="3" id="KW-1185">Reference proteome</keyword>
<name>A0A0V0R576_PSEPJ</name>
<feature type="coiled-coil region" evidence="1">
    <location>
        <begin position="184"/>
        <end position="230"/>
    </location>
</feature>
<evidence type="ECO:0000256" key="1">
    <source>
        <dbReference type="SAM" id="Coils"/>
    </source>
</evidence>
<proteinExistence type="predicted"/>
<keyword evidence="1" id="KW-0175">Coiled coil</keyword>
<sequence>MKESNLKIQGIEQEKEQVDIKKEANKIVEIKSEDSFQDLNYIGNSQALMGNDDEFNFKQKIEKKPDCFSHQIKNKYDETQGEFIGLRFKFTEGIQLKLVREYIRQDIKNNYSDCTFIMYPPQEKSFNDSLDLNASDTNIQASQQIDEQEYQIFKKNIKEQYFNQEQLEVQEGNESKFIEILDQSQQYSIYSQELKEEIKNYEKQEEIKNYEKQEKEEKEEKKKIENESTIDSYLQVNENDYSSNERYISDRQFNQNIFHKIYL</sequence>
<dbReference type="Proteomes" id="UP000054937">
    <property type="component" value="Unassembled WGS sequence"/>
</dbReference>
<evidence type="ECO:0000313" key="2">
    <source>
        <dbReference type="EMBL" id="KRX09368.1"/>
    </source>
</evidence>
<accession>A0A0V0R576</accession>
<dbReference type="InParanoid" id="A0A0V0R576"/>
<evidence type="ECO:0000313" key="3">
    <source>
        <dbReference type="Proteomes" id="UP000054937"/>
    </source>
</evidence>
<comment type="caution">
    <text evidence="2">The sequence shown here is derived from an EMBL/GenBank/DDBJ whole genome shotgun (WGS) entry which is preliminary data.</text>
</comment>
<dbReference type="AlphaFoldDB" id="A0A0V0R576"/>
<protein>
    <submittedName>
        <fullName evidence="2">Uncharacterized protein</fullName>
    </submittedName>
</protein>
<gene>
    <name evidence="2" type="ORF">PPERSA_04674</name>
</gene>
<organism evidence="2 3">
    <name type="scientific">Pseudocohnilembus persalinus</name>
    <name type="common">Ciliate</name>
    <dbReference type="NCBI Taxonomy" id="266149"/>
    <lineage>
        <taxon>Eukaryota</taxon>
        <taxon>Sar</taxon>
        <taxon>Alveolata</taxon>
        <taxon>Ciliophora</taxon>
        <taxon>Intramacronucleata</taxon>
        <taxon>Oligohymenophorea</taxon>
        <taxon>Scuticociliatia</taxon>
        <taxon>Philasterida</taxon>
        <taxon>Pseudocohnilembidae</taxon>
        <taxon>Pseudocohnilembus</taxon>
    </lineage>
</organism>